<organism evidence="4 5">
    <name type="scientific">Amycolatopsis dongchuanensis</name>
    <dbReference type="NCBI Taxonomy" id="1070866"/>
    <lineage>
        <taxon>Bacteria</taxon>
        <taxon>Bacillati</taxon>
        <taxon>Actinomycetota</taxon>
        <taxon>Actinomycetes</taxon>
        <taxon>Pseudonocardiales</taxon>
        <taxon>Pseudonocardiaceae</taxon>
        <taxon>Amycolatopsis</taxon>
    </lineage>
</organism>
<dbReference type="CDD" id="cd05233">
    <property type="entry name" value="SDR_c"/>
    <property type="match status" value="1"/>
</dbReference>
<evidence type="ECO:0000313" key="4">
    <source>
        <dbReference type="EMBL" id="GAA5158553.1"/>
    </source>
</evidence>
<dbReference type="PIRSF" id="PIRSF000126">
    <property type="entry name" value="11-beta-HSD1"/>
    <property type="match status" value="1"/>
</dbReference>
<dbReference type="PRINTS" id="PR00081">
    <property type="entry name" value="GDHRDH"/>
</dbReference>
<keyword evidence="2" id="KW-0560">Oxidoreductase</keyword>
<dbReference type="Pfam" id="PF00106">
    <property type="entry name" value="adh_short"/>
    <property type="match status" value="1"/>
</dbReference>
<protein>
    <submittedName>
        <fullName evidence="4">SDR family NAD(P)-dependent oxidoreductase</fullName>
    </submittedName>
</protein>
<accession>A0ABP9Q8V1</accession>
<keyword evidence="5" id="KW-1185">Reference proteome</keyword>
<dbReference type="InterPro" id="IPR020904">
    <property type="entry name" value="Sc_DH/Rdtase_CS"/>
</dbReference>
<dbReference type="RefSeq" id="WP_346053543.1">
    <property type="nucleotide sequence ID" value="NZ_BAABIB010000045.1"/>
</dbReference>
<evidence type="ECO:0000256" key="2">
    <source>
        <dbReference type="ARBA" id="ARBA00023002"/>
    </source>
</evidence>
<evidence type="ECO:0000256" key="1">
    <source>
        <dbReference type="ARBA" id="ARBA00006484"/>
    </source>
</evidence>
<comment type="caution">
    <text evidence="4">The sequence shown here is derived from an EMBL/GenBank/DDBJ whole genome shotgun (WGS) entry which is preliminary data.</text>
</comment>
<sequence length="261" mass="27586">MYEFRGTTAMVTGASRGLGRAYALELAARGANLVLVARSGAALRELATTIRDRHGVQAEAIPADLAVPSAVDALAMPVDLLLNNAAYGPVGPFFGRPFEQNLRAVALNVTGLMTLTHRIGREMLTRGSGGIINVASTAAFQPMPYQAGYAATKAFVLSFTEALAEETRGSGVRIMAAHPGAVDTGFFDGTTATIDPRFADSPESVAAKTLDDFARGRTVSYPGRLVHRVATWAPRALPRRTVTRITGGLNRHNGLHEAADV</sequence>
<comment type="similarity">
    <text evidence="1 3">Belongs to the short-chain dehydrogenases/reductases (SDR) family.</text>
</comment>
<evidence type="ECO:0000256" key="3">
    <source>
        <dbReference type="RuleBase" id="RU000363"/>
    </source>
</evidence>
<gene>
    <name evidence="4" type="ORF">GCM10023214_19850</name>
</gene>
<reference evidence="5" key="1">
    <citation type="journal article" date="2019" name="Int. J. Syst. Evol. Microbiol.">
        <title>The Global Catalogue of Microorganisms (GCM) 10K type strain sequencing project: providing services to taxonomists for standard genome sequencing and annotation.</title>
        <authorList>
            <consortium name="The Broad Institute Genomics Platform"/>
            <consortium name="The Broad Institute Genome Sequencing Center for Infectious Disease"/>
            <person name="Wu L."/>
            <person name="Ma J."/>
        </authorList>
    </citation>
    <scope>NUCLEOTIDE SEQUENCE [LARGE SCALE GENOMIC DNA]</scope>
    <source>
        <strain evidence="5">JCM 18054</strain>
    </source>
</reference>
<dbReference type="PROSITE" id="PS00061">
    <property type="entry name" value="ADH_SHORT"/>
    <property type="match status" value="1"/>
</dbReference>
<name>A0ABP9Q8V1_9PSEU</name>
<proteinExistence type="inferred from homology"/>
<dbReference type="PRINTS" id="PR00080">
    <property type="entry name" value="SDRFAMILY"/>
</dbReference>
<dbReference type="PANTHER" id="PTHR44196:SF2">
    <property type="entry name" value="SHORT-CHAIN DEHYDROGENASE-RELATED"/>
    <property type="match status" value="1"/>
</dbReference>
<dbReference type="EMBL" id="BAABIB010000045">
    <property type="protein sequence ID" value="GAA5158553.1"/>
    <property type="molecule type" value="Genomic_DNA"/>
</dbReference>
<dbReference type="InterPro" id="IPR002347">
    <property type="entry name" value="SDR_fam"/>
</dbReference>
<dbReference type="SUPFAM" id="SSF51735">
    <property type="entry name" value="NAD(P)-binding Rossmann-fold domains"/>
    <property type="match status" value="1"/>
</dbReference>
<dbReference type="InterPro" id="IPR036291">
    <property type="entry name" value="NAD(P)-bd_dom_sf"/>
</dbReference>
<dbReference type="Proteomes" id="UP001500192">
    <property type="component" value="Unassembled WGS sequence"/>
</dbReference>
<dbReference type="PANTHER" id="PTHR44196">
    <property type="entry name" value="DEHYDROGENASE/REDUCTASE SDR FAMILY MEMBER 7B"/>
    <property type="match status" value="1"/>
</dbReference>
<evidence type="ECO:0000313" key="5">
    <source>
        <dbReference type="Proteomes" id="UP001500192"/>
    </source>
</evidence>
<dbReference type="Gene3D" id="3.40.50.720">
    <property type="entry name" value="NAD(P)-binding Rossmann-like Domain"/>
    <property type="match status" value="1"/>
</dbReference>